<feature type="transmembrane region" description="Helical" evidence="1">
    <location>
        <begin position="24"/>
        <end position="48"/>
    </location>
</feature>
<sequence length="161" mass="18156">MILAYGKFLELTFDFTGKTTRKDYWLASLVNFIIVLLFAAGIDGFARILTEVALPHILDIIFAFAAMIWIMFALLFIIGTILPNVSMSFRRYRDAGVSKWLFIVEAAFLISLLVFVSQWALNGYTTILATLIMVMLLLADVLIKLLPSEREEVAAPQELKS</sequence>
<keyword evidence="1" id="KW-0472">Membrane</keyword>
<dbReference type="Pfam" id="PF05656">
    <property type="entry name" value="DUF805"/>
    <property type="match status" value="1"/>
</dbReference>
<dbReference type="InterPro" id="IPR008523">
    <property type="entry name" value="DUF805"/>
</dbReference>
<gene>
    <name evidence="2" type="ORF">G6R29_02720</name>
</gene>
<reference evidence="2 3" key="1">
    <citation type="submission" date="2020-02" db="EMBL/GenBank/DDBJ databases">
        <title>Fructobacillus sp. isolated from paper mulberry of Taiwan.</title>
        <authorList>
            <person name="Lin S.-T."/>
        </authorList>
    </citation>
    <scope>NUCLEOTIDE SEQUENCE [LARGE SCALE GENOMIC DNA]</scope>
    <source>
        <strain evidence="2 3">M2-14</strain>
    </source>
</reference>
<name>A0ABS5QZL1_9LACO</name>
<proteinExistence type="predicted"/>
<keyword evidence="1" id="KW-0812">Transmembrane</keyword>
<dbReference type="Proteomes" id="UP001519504">
    <property type="component" value="Unassembled WGS sequence"/>
</dbReference>
<keyword evidence="3" id="KW-1185">Reference proteome</keyword>
<evidence type="ECO:0000313" key="3">
    <source>
        <dbReference type="Proteomes" id="UP001519504"/>
    </source>
</evidence>
<evidence type="ECO:0000256" key="1">
    <source>
        <dbReference type="SAM" id="Phobius"/>
    </source>
</evidence>
<dbReference type="RefSeq" id="WP_213808831.1">
    <property type="nucleotide sequence ID" value="NZ_JAAMFK010000003.1"/>
</dbReference>
<feature type="transmembrane region" description="Helical" evidence="1">
    <location>
        <begin position="60"/>
        <end position="79"/>
    </location>
</feature>
<dbReference type="EMBL" id="JAAMFK010000003">
    <property type="protein sequence ID" value="MBS9338546.1"/>
    <property type="molecule type" value="Genomic_DNA"/>
</dbReference>
<feature type="transmembrane region" description="Helical" evidence="1">
    <location>
        <begin position="127"/>
        <end position="146"/>
    </location>
</feature>
<protein>
    <submittedName>
        <fullName evidence="2">DUF805 domain-containing protein</fullName>
    </submittedName>
</protein>
<comment type="caution">
    <text evidence="2">The sequence shown here is derived from an EMBL/GenBank/DDBJ whole genome shotgun (WGS) entry which is preliminary data.</text>
</comment>
<keyword evidence="1" id="KW-1133">Transmembrane helix</keyword>
<accession>A0ABS5QZL1</accession>
<evidence type="ECO:0000313" key="2">
    <source>
        <dbReference type="EMBL" id="MBS9338546.1"/>
    </source>
</evidence>
<organism evidence="2 3">
    <name type="scientific">Fructobacillus broussonetiae</name>
    <dbReference type="NCBI Taxonomy" id="2713173"/>
    <lineage>
        <taxon>Bacteria</taxon>
        <taxon>Bacillati</taxon>
        <taxon>Bacillota</taxon>
        <taxon>Bacilli</taxon>
        <taxon>Lactobacillales</taxon>
        <taxon>Lactobacillaceae</taxon>
        <taxon>Fructobacillus</taxon>
    </lineage>
</organism>
<feature type="transmembrane region" description="Helical" evidence="1">
    <location>
        <begin position="100"/>
        <end position="121"/>
    </location>
</feature>